<gene>
    <name evidence="1" type="ORF">MNOR_LOCUS14085</name>
</gene>
<protein>
    <submittedName>
        <fullName evidence="1">Uncharacterized protein</fullName>
    </submittedName>
</protein>
<evidence type="ECO:0000313" key="2">
    <source>
        <dbReference type="Proteomes" id="UP001497623"/>
    </source>
</evidence>
<proteinExistence type="predicted"/>
<feature type="non-terminal residue" evidence="1">
    <location>
        <position position="1"/>
    </location>
</feature>
<keyword evidence="2" id="KW-1185">Reference proteome</keyword>
<dbReference type="Proteomes" id="UP001497623">
    <property type="component" value="Unassembled WGS sequence"/>
</dbReference>
<dbReference type="EMBL" id="CAXKWB010008317">
    <property type="protein sequence ID" value="CAL4090701.1"/>
    <property type="molecule type" value="Genomic_DNA"/>
</dbReference>
<dbReference type="AlphaFoldDB" id="A0AAV2QPF7"/>
<sequence length="116" mass="12383">IIDISVFKTIQHYSGIISNYTKKNVLGISKSFSILLIISVTLAPVCASGKCLHLKTAVYLLKSFEIMVAVKAIKASLQCGAVQMALVSVKLVHSIAKLPILGTISSSVLGRIVPMK</sequence>
<reference evidence="1 2" key="1">
    <citation type="submission" date="2024-05" db="EMBL/GenBank/DDBJ databases">
        <authorList>
            <person name="Wallberg A."/>
        </authorList>
    </citation>
    <scope>NUCLEOTIDE SEQUENCE [LARGE SCALE GENOMIC DNA]</scope>
</reference>
<comment type="caution">
    <text evidence="1">The sequence shown here is derived from an EMBL/GenBank/DDBJ whole genome shotgun (WGS) entry which is preliminary data.</text>
</comment>
<evidence type="ECO:0000313" key="1">
    <source>
        <dbReference type="EMBL" id="CAL4090701.1"/>
    </source>
</evidence>
<name>A0AAV2QPF7_MEGNR</name>
<accession>A0AAV2QPF7</accession>
<organism evidence="1 2">
    <name type="scientific">Meganyctiphanes norvegica</name>
    <name type="common">Northern krill</name>
    <name type="synonym">Thysanopoda norvegica</name>
    <dbReference type="NCBI Taxonomy" id="48144"/>
    <lineage>
        <taxon>Eukaryota</taxon>
        <taxon>Metazoa</taxon>
        <taxon>Ecdysozoa</taxon>
        <taxon>Arthropoda</taxon>
        <taxon>Crustacea</taxon>
        <taxon>Multicrustacea</taxon>
        <taxon>Malacostraca</taxon>
        <taxon>Eumalacostraca</taxon>
        <taxon>Eucarida</taxon>
        <taxon>Euphausiacea</taxon>
        <taxon>Euphausiidae</taxon>
        <taxon>Meganyctiphanes</taxon>
    </lineage>
</organism>